<organism evidence="1 2">
    <name type="scientific">Effrenium voratum</name>
    <dbReference type="NCBI Taxonomy" id="2562239"/>
    <lineage>
        <taxon>Eukaryota</taxon>
        <taxon>Sar</taxon>
        <taxon>Alveolata</taxon>
        <taxon>Dinophyceae</taxon>
        <taxon>Suessiales</taxon>
        <taxon>Symbiodiniaceae</taxon>
        <taxon>Effrenium</taxon>
    </lineage>
</organism>
<comment type="caution">
    <text evidence="1">The sequence shown here is derived from an EMBL/GenBank/DDBJ whole genome shotgun (WGS) entry which is preliminary data.</text>
</comment>
<accession>A0AA36IQ02</accession>
<sequence length="266" mass="29319">MLFTEKEDEDLKQRILICLTLAAESQAVLEAQKKFVPGNEKQLQNFFQRVKAYQHAKGIVEASLAQQPPREFSETSAKVGLCCIAVMPLDSMIPSEELVEELGLQVEVQVKSLGTLEKDLELLTHGYQDKRWRTDENDVDELLESAKSTVGKINGADLEKHLAQMKQAELRAQARAESWVKRVPKLSEFDDGVNTLVTAIKSFAALQKASHVLRTESLLLIACTCQSGTGRNLARKELASLASGAFGISQSDVHKALIAKATSLLE</sequence>
<dbReference type="AlphaFoldDB" id="A0AA36IQ02"/>
<reference evidence="1" key="1">
    <citation type="submission" date="2023-08" db="EMBL/GenBank/DDBJ databases">
        <authorList>
            <person name="Chen Y."/>
            <person name="Shah S."/>
            <person name="Dougan E. K."/>
            <person name="Thang M."/>
            <person name="Chan C."/>
        </authorList>
    </citation>
    <scope>NUCLEOTIDE SEQUENCE</scope>
</reference>
<protein>
    <submittedName>
        <fullName evidence="1">Uncharacterized protein</fullName>
    </submittedName>
</protein>
<evidence type="ECO:0000313" key="2">
    <source>
        <dbReference type="Proteomes" id="UP001178507"/>
    </source>
</evidence>
<evidence type="ECO:0000313" key="1">
    <source>
        <dbReference type="EMBL" id="CAJ1390747.1"/>
    </source>
</evidence>
<gene>
    <name evidence="1" type="ORF">EVOR1521_LOCUS16071</name>
</gene>
<dbReference type="EMBL" id="CAUJNA010002134">
    <property type="protein sequence ID" value="CAJ1390747.1"/>
    <property type="molecule type" value="Genomic_DNA"/>
</dbReference>
<dbReference type="Proteomes" id="UP001178507">
    <property type="component" value="Unassembled WGS sequence"/>
</dbReference>
<proteinExistence type="predicted"/>
<name>A0AA36IQ02_9DINO</name>
<keyword evidence="2" id="KW-1185">Reference proteome</keyword>